<dbReference type="AlphaFoldDB" id="A0A151PFD5"/>
<sequence length="91" mass="10386">MLVKIPASLQPDFLDSVKKRLSRLLVAHVLVSKNWRLLLLFTLLIQNIRKKTAIVEDDPSPTILDFIGFTPCSSLKIYSTQIRTAEEDAYK</sequence>
<protein>
    <submittedName>
        <fullName evidence="1">Uncharacterized protein</fullName>
    </submittedName>
</protein>
<evidence type="ECO:0000313" key="2">
    <source>
        <dbReference type="Proteomes" id="UP000050525"/>
    </source>
</evidence>
<evidence type="ECO:0000313" key="1">
    <source>
        <dbReference type="EMBL" id="KYO47485.1"/>
    </source>
</evidence>
<accession>A0A151PFD5</accession>
<organism evidence="1 2">
    <name type="scientific">Alligator mississippiensis</name>
    <name type="common">American alligator</name>
    <dbReference type="NCBI Taxonomy" id="8496"/>
    <lineage>
        <taxon>Eukaryota</taxon>
        <taxon>Metazoa</taxon>
        <taxon>Chordata</taxon>
        <taxon>Craniata</taxon>
        <taxon>Vertebrata</taxon>
        <taxon>Euteleostomi</taxon>
        <taxon>Archelosauria</taxon>
        <taxon>Archosauria</taxon>
        <taxon>Crocodylia</taxon>
        <taxon>Alligatoridae</taxon>
        <taxon>Alligatorinae</taxon>
        <taxon>Alligator</taxon>
    </lineage>
</organism>
<keyword evidence="2" id="KW-1185">Reference proteome</keyword>
<proteinExistence type="predicted"/>
<dbReference type="EMBL" id="AKHW03000416">
    <property type="protein sequence ID" value="KYO47485.1"/>
    <property type="molecule type" value="Genomic_DNA"/>
</dbReference>
<comment type="caution">
    <text evidence="1">The sequence shown here is derived from an EMBL/GenBank/DDBJ whole genome shotgun (WGS) entry which is preliminary data.</text>
</comment>
<name>A0A151PFD5_ALLMI</name>
<dbReference type="Proteomes" id="UP000050525">
    <property type="component" value="Unassembled WGS sequence"/>
</dbReference>
<gene>
    <name evidence="1" type="ORF">Y1Q_0019617</name>
</gene>
<reference evidence="1 2" key="1">
    <citation type="journal article" date="2012" name="Genome Biol.">
        <title>Sequencing three crocodilian genomes to illuminate the evolution of archosaurs and amniotes.</title>
        <authorList>
            <person name="St John J.A."/>
            <person name="Braun E.L."/>
            <person name="Isberg S.R."/>
            <person name="Miles L.G."/>
            <person name="Chong A.Y."/>
            <person name="Gongora J."/>
            <person name="Dalzell P."/>
            <person name="Moran C."/>
            <person name="Bed'hom B."/>
            <person name="Abzhanov A."/>
            <person name="Burgess S.C."/>
            <person name="Cooksey A.M."/>
            <person name="Castoe T.A."/>
            <person name="Crawford N.G."/>
            <person name="Densmore L.D."/>
            <person name="Drew J.C."/>
            <person name="Edwards S.V."/>
            <person name="Faircloth B.C."/>
            <person name="Fujita M.K."/>
            <person name="Greenwold M.J."/>
            <person name="Hoffmann F.G."/>
            <person name="Howard J.M."/>
            <person name="Iguchi T."/>
            <person name="Janes D.E."/>
            <person name="Khan S.Y."/>
            <person name="Kohno S."/>
            <person name="de Koning A.J."/>
            <person name="Lance S.L."/>
            <person name="McCarthy F.M."/>
            <person name="McCormack J.E."/>
            <person name="Merchant M.E."/>
            <person name="Peterson D.G."/>
            <person name="Pollock D.D."/>
            <person name="Pourmand N."/>
            <person name="Raney B.J."/>
            <person name="Roessler K.A."/>
            <person name="Sanford J.R."/>
            <person name="Sawyer R.H."/>
            <person name="Schmidt C.J."/>
            <person name="Triplett E.W."/>
            <person name="Tuberville T.D."/>
            <person name="Venegas-Anaya M."/>
            <person name="Howard J.T."/>
            <person name="Jarvis E.D."/>
            <person name="Guillette L.J.Jr."/>
            <person name="Glenn T.C."/>
            <person name="Green R.E."/>
            <person name="Ray D.A."/>
        </authorList>
    </citation>
    <scope>NUCLEOTIDE SEQUENCE [LARGE SCALE GENOMIC DNA]</scope>
    <source>
        <strain evidence="1">KSC_2009_1</strain>
    </source>
</reference>